<feature type="transmembrane region" description="Helical" evidence="1">
    <location>
        <begin position="32"/>
        <end position="52"/>
    </location>
</feature>
<keyword evidence="1" id="KW-1133">Transmembrane helix</keyword>
<sequence>MGDYSRQETDAKVGTAAQTREKDWRKAISDHVAYALLVYTGLHIFVTVKAISEGFPSLLPYFALVVLIAAIIPACRWFERRWTDLSDDQATDPAYADAFRRDIIALWFLAIGLPIALTAFFKAIFALA</sequence>
<dbReference type="RefSeq" id="WP_218316237.1">
    <property type="nucleotide sequence ID" value="NZ_JAGSPB010000001.1"/>
</dbReference>
<dbReference type="Proteomes" id="UP000699975">
    <property type="component" value="Unassembled WGS sequence"/>
</dbReference>
<reference evidence="2 3" key="1">
    <citation type="submission" date="2021-04" db="EMBL/GenBank/DDBJ databases">
        <authorList>
            <person name="Pira H."/>
            <person name="Risdian C."/>
            <person name="Wink J."/>
        </authorList>
    </citation>
    <scope>NUCLEOTIDE SEQUENCE [LARGE SCALE GENOMIC DNA]</scope>
    <source>
        <strain evidence="2 3">WH131</strain>
    </source>
</reference>
<gene>
    <name evidence="2" type="ORF">KCG45_06520</name>
</gene>
<proteinExistence type="predicted"/>
<evidence type="ECO:0000256" key="1">
    <source>
        <dbReference type="SAM" id="Phobius"/>
    </source>
</evidence>
<keyword evidence="1" id="KW-0472">Membrane</keyword>
<name>A0ABS6SLB0_9SPHN</name>
<organism evidence="2 3">
    <name type="scientific">Erythrobacter ani</name>
    <dbReference type="NCBI Taxonomy" id="2827235"/>
    <lineage>
        <taxon>Bacteria</taxon>
        <taxon>Pseudomonadati</taxon>
        <taxon>Pseudomonadota</taxon>
        <taxon>Alphaproteobacteria</taxon>
        <taxon>Sphingomonadales</taxon>
        <taxon>Erythrobacteraceae</taxon>
        <taxon>Erythrobacter/Porphyrobacter group</taxon>
        <taxon>Erythrobacter</taxon>
    </lineage>
</organism>
<comment type="caution">
    <text evidence="2">The sequence shown here is derived from an EMBL/GenBank/DDBJ whole genome shotgun (WGS) entry which is preliminary data.</text>
</comment>
<keyword evidence="3" id="KW-1185">Reference proteome</keyword>
<evidence type="ECO:0008006" key="4">
    <source>
        <dbReference type="Google" id="ProtNLM"/>
    </source>
</evidence>
<dbReference type="EMBL" id="JAGSPB010000001">
    <property type="protein sequence ID" value="MBV7265828.1"/>
    <property type="molecule type" value="Genomic_DNA"/>
</dbReference>
<accession>A0ABS6SLB0</accession>
<evidence type="ECO:0000313" key="2">
    <source>
        <dbReference type="EMBL" id="MBV7265828.1"/>
    </source>
</evidence>
<evidence type="ECO:0000313" key="3">
    <source>
        <dbReference type="Proteomes" id="UP000699975"/>
    </source>
</evidence>
<protein>
    <recommendedName>
        <fullName evidence="4">Transmembrane protein</fullName>
    </recommendedName>
</protein>
<keyword evidence="1" id="KW-0812">Transmembrane</keyword>
<feature type="transmembrane region" description="Helical" evidence="1">
    <location>
        <begin position="58"/>
        <end position="78"/>
    </location>
</feature>
<feature type="transmembrane region" description="Helical" evidence="1">
    <location>
        <begin position="104"/>
        <end position="127"/>
    </location>
</feature>